<keyword evidence="3 5" id="KW-1133">Transmembrane helix</keyword>
<comment type="subcellular location">
    <subcellularLocation>
        <location evidence="1">Membrane</location>
        <topology evidence="1">Multi-pass membrane protein</topology>
    </subcellularLocation>
</comment>
<keyword evidence="4 5" id="KW-0472">Membrane</keyword>
<gene>
    <name evidence="6" type="ORF">ABID46_001608</name>
</gene>
<name>A0ABV2LV82_9FLAO</name>
<dbReference type="PANTHER" id="PTHR11040:SF44">
    <property type="entry name" value="PROTEIN ZNTC-RELATED"/>
    <property type="match status" value="1"/>
</dbReference>
<feature type="transmembrane region" description="Helical" evidence="5">
    <location>
        <begin position="221"/>
        <end position="239"/>
    </location>
</feature>
<dbReference type="PANTHER" id="PTHR11040">
    <property type="entry name" value="ZINC/IRON TRANSPORTER"/>
    <property type="match status" value="1"/>
</dbReference>
<dbReference type="Pfam" id="PF02535">
    <property type="entry name" value="Zip"/>
    <property type="match status" value="1"/>
</dbReference>
<dbReference type="Proteomes" id="UP001549146">
    <property type="component" value="Unassembled WGS sequence"/>
</dbReference>
<dbReference type="RefSeq" id="WP_354508839.1">
    <property type="nucleotide sequence ID" value="NZ_JBEPMO010000008.1"/>
</dbReference>
<organism evidence="6 7">
    <name type="scientific">Moheibacter stercoris</name>
    <dbReference type="NCBI Taxonomy" id="1628251"/>
    <lineage>
        <taxon>Bacteria</taxon>
        <taxon>Pseudomonadati</taxon>
        <taxon>Bacteroidota</taxon>
        <taxon>Flavobacteriia</taxon>
        <taxon>Flavobacteriales</taxon>
        <taxon>Weeksellaceae</taxon>
        <taxon>Moheibacter</taxon>
    </lineage>
</organism>
<feature type="transmembrane region" description="Helical" evidence="5">
    <location>
        <begin position="6"/>
        <end position="30"/>
    </location>
</feature>
<feature type="transmembrane region" description="Helical" evidence="5">
    <location>
        <begin position="42"/>
        <end position="64"/>
    </location>
</feature>
<keyword evidence="7" id="KW-1185">Reference proteome</keyword>
<evidence type="ECO:0000256" key="4">
    <source>
        <dbReference type="ARBA" id="ARBA00023136"/>
    </source>
</evidence>
<evidence type="ECO:0000256" key="2">
    <source>
        <dbReference type="ARBA" id="ARBA00022692"/>
    </source>
</evidence>
<reference evidence="6 7" key="1">
    <citation type="submission" date="2024-06" db="EMBL/GenBank/DDBJ databases">
        <title>Genomic Encyclopedia of Type Strains, Phase IV (KMG-IV): sequencing the most valuable type-strain genomes for metagenomic binning, comparative biology and taxonomic classification.</title>
        <authorList>
            <person name="Goeker M."/>
        </authorList>
    </citation>
    <scope>NUCLEOTIDE SEQUENCE [LARGE SCALE GENOMIC DNA]</scope>
    <source>
        <strain evidence="6 7">DSM 29388</strain>
    </source>
</reference>
<feature type="transmembrane region" description="Helical" evidence="5">
    <location>
        <begin position="104"/>
        <end position="120"/>
    </location>
</feature>
<feature type="transmembrane region" description="Helical" evidence="5">
    <location>
        <begin position="70"/>
        <end position="92"/>
    </location>
</feature>
<keyword evidence="2 5" id="KW-0812">Transmembrane</keyword>
<evidence type="ECO:0000313" key="7">
    <source>
        <dbReference type="Proteomes" id="UP001549146"/>
    </source>
</evidence>
<dbReference type="InterPro" id="IPR003689">
    <property type="entry name" value="ZIP"/>
</dbReference>
<sequence>MKILTLLLYFCKMFEITILILSVFIGSVLGQIFVNQKKLTKFLLTFSGAFFLATAVLEIFPTVYEVHDHYIGLYVLGGLFFQMIIESLSKGAEHGHVHLHKNQNYFPISIFIGLFLHSFFEGMPVMHQHSHNLLYAIFIHNIPISMVLFAALSQLKISKVYIGLFMLAFALAGPLGVLFGNTILADYHKEASAFVAGIFIHIATVILFESTDSHKFKAQKVLTVLLGFVIAYLTITLGHHHH</sequence>
<dbReference type="EMBL" id="JBEPMO010000008">
    <property type="protein sequence ID" value="MET3732024.1"/>
    <property type="molecule type" value="Genomic_DNA"/>
</dbReference>
<feature type="transmembrane region" description="Helical" evidence="5">
    <location>
        <begin position="132"/>
        <end position="152"/>
    </location>
</feature>
<protein>
    <submittedName>
        <fullName evidence="6">Zinc transporter ZupT</fullName>
    </submittedName>
</protein>
<feature type="transmembrane region" description="Helical" evidence="5">
    <location>
        <begin position="164"/>
        <end position="185"/>
    </location>
</feature>
<evidence type="ECO:0000256" key="3">
    <source>
        <dbReference type="ARBA" id="ARBA00022989"/>
    </source>
</evidence>
<evidence type="ECO:0000256" key="1">
    <source>
        <dbReference type="ARBA" id="ARBA00004141"/>
    </source>
</evidence>
<comment type="caution">
    <text evidence="6">The sequence shown here is derived from an EMBL/GenBank/DDBJ whole genome shotgun (WGS) entry which is preliminary data.</text>
</comment>
<accession>A0ABV2LV82</accession>
<evidence type="ECO:0000256" key="5">
    <source>
        <dbReference type="SAM" id="Phobius"/>
    </source>
</evidence>
<proteinExistence type="predicted"/>
<evidence type="ECO:0000313" key="6">
    <source>
        <dbReference type="EMBL" id="MET3732024.1"/>
    </source>
</evidence>
<feature type="transmembrane region" description="Helical" evidence="5">
    <location>
        <begin position="191"/>
        <end position="209"/>
    </location>
</feature>